<dbReference type="AlphaFoldDB" id="A0A1F7U0Z8"/>
<sequence>MQIIHVKKFGDVLISRSAGLEAFGAIRPQLNPGQIVQIDFEGILTVTPSWLDEFLTHLTDYVGETVEIIPTHNASVLAILPTLAEARQDLVAKVAVRAMKEMEKK</sequence>
<name>A0A1F7U0Z8_9BACT</name>
<accession>A0A1F7U0Z8</accession>
<gene>
    <name evidence="2" type="ORF">A3C17_00910</name>
</gene>
<feature type="domain" description="DUF4325" evidence="1">
    <location>
        <begin position="26"/>
        <end position="64"/>
    </location>
</feature>
<organism evidence="2 3">
    <name type="scientific">Candidatus Uhrbacteria bacterium RIFCSPHIGHO2_02_FULL_53_13</name>
    <dbReference type="NCBI Taxonomy" id="1802389"/>
    <lineage>
        <taxon>Bacteria</taxon>
        <taxon>Candidatus Uhriibacteriota</taxon>
    </lineage>
</organism>
<dbReference type="Pfam" id="PF14213">
    <property type="entry name" value="DUF4325"/>
    <property type="match status" value="1"/>
</dbReference>
<comment type="caution">
    <text evidence="2">The sequence shown here is derived from an EMBL/GenBank/DDBJ whole genome shotgun (WGS) entry which is preliminary data.</text>
</comment>
<dbReference type="Proteomes" id="UP000177097">
    <property type="component" value="Unassembled WGS sequence"/>
</dbReference>
<dbReference type="InterPro" id="IPR025474">
    <property type="entry name" value="DUF4325"/>
</dbReference>
<evidence type="ECO:0000313" key="3">
    <source>
        <dbReference type="Proteomes" id="UP000177097"/>
    </source>
</evidence>
<dbReference type="STRING" id="1802389.A3C17_00910"/>
<dbReference type="EMBL" id="MGDX01000004">
    <property type="protein sequence ID" value="OGL71953.1"/>
    <property type="molecule type" value="Genomic_DNA"/>
</dbReference>
<protein>
    <recommendedName>
        <fullName evidence="1">DUF4325 domain-containing protein</fullName>
    </recommendedName>
</protein>
<evidence type="ECO:0000259" key="1">
    <source>
        <dbReference type="Pfam" id="PF14213"/>
    </source>
</evidence>
<proteinExistence type="predicted"/>
<evidence type="ECO:0000313" key="2">
    <source>
        <dbReference type="EMBL" id="OGL71953.1"/>
    </source>
</evidence>
<reference evidence="2 3" key="1">
    <citation type="journal article" date="2016" name="Nat. Commun.">
        <title>Thousands of microbial genomes shed light on interconnected biogeochemical processes in an aquifer system.</title>
        <authorList>
            <person name="Anantharaman K."/>
            <person name="Brown C.T."/>
            <person name="Hug L.A."/>
            <person name="Sharon I."/>
            <person name="Castelle C.J."/>
            <person name="Probst A.J."/>
            <person name="Thomas B.C."/>
            <person name="Singh A."/>
            <person name="Wilkins M.J."/>
            <person name="Karaoz U."/>
            <person name="Brodie E.L."/>
            <person name="Williams K.H."/>
            <person name="Hubbard S.S."/>
            <person name="Banfield J.F."/>
        </authorList>
    </citation>
    <scope>NUCLEOTIDE SEQUENCE [LARGE SCALE GENOMIC DNA]</scope>
</reference>